<dbReference type="CDD" id="cd17574">
    <property type="entry name" value="REC_OmpR"/>
    <property type="match status" value="1"/>
</dbReference>
<dbReference type="PANTHER" id="PTHR43156:SF9">
    <property type="entry name" value="HAMP DOMAIN-CONTAINING PROTEIN"/>
    <property type="match status" value="1"/>
</dbReference>
<dbReference type="InterPro" id="IPR001932">
    <property type="entry name" value="PPM-type_phosphatase-like_dom"/>
</dbReference>
<dbReference type="STRING" id="576117.SAMN04488138_1223"/>
<sequence>MIVFGIDFEDFFLAIAQKTHSSLPENTSEGAVRSVLVVDDSRAQRRILSSYLGRWGYVVFEAGSGREALELCRSEVIDLVVSDWMMPEMSGLEFCQEFRRLDREHYGYFILLTSKSDKAEVAQGLDVGADDFVTKPVAGDELLARIRAGERILRMERELTEKNRLVSSTLAELSTLYDALDRDLIEARKLQQSLVRERFRDFSTAQVSLLLRPCGHVGGDLVGFFPINDRQFGIFSIDVSGHGVASALMTARLAAYLTGSDPEQNLAICLGGDGEFMARRPSCVAADLNRLMLEEMDTDFYFTMVLGHFDRLTGEFVMTQCGHPNPVRQKQDGSARYFGESGLPIGLLPDATFNDVQITLAPGDRIFVFSDGVTECPDGGDGMLGDESLLDMCRKSAKETGTTFFDTFLWDLSAFNNDKDFPDDISAVLLEFPDHKRN</sequence>
<evidence type="ECO:0000256" key="2">
    <source>
        <dbReference type="PROSITE-ProRule" id="PRU00169"/>
    </source>
</evidence>
<keyword evidence="2" id="KW-0597">Phosphoprotein</keyword>
<dbReference type="PANTHER" id="PTHR43156">
    <property type="entry name" value="STAGE II SPORULATION PROTEIN E-RELATED"/>
    <property type="match status" value="1"/>
</dbReference>
<name>A0A1I3W8A7_9RHOB</name>
<dbReference type="GO" id="GO:0000160">
    <property type="term" value="P:phosphorelay signal transduction system"/>
    <property type="evidence" value="ECO:0007669"/>
    <property type="project" value="InterPro"/>
</dbReference>
<dbReference type="InterPro" id="IPR011006">
    <property type="entry name" value="CheY-like_superfamily"/>
</dbReference>
<dbReference type="GO" id="GO:0016791">
    <property type="term" value="F:phosphatase activity"/>
    <property type="evidence" value="ECO:0007669"/>
    <property type="project" value="TreeGrafter"/>
</dbReference>
<evidence type="ECO:0000313" key="5">
    <source>
        <dbReference type="Proteomes" id="UP000183299"/>
    </source>
</evidence>
<feature type="domain" description="Response regulatory" evidence="3">
    <location>
        <begin position="34"/>
        <end position="150"/>
    </location>
</feature>
<dbReference type="PROSITE" id="PS50110">
    <property type="entry name" value="RESPONSE_REGULATORY"/>
    <property type="match status" value="1"/>
</dbReference>
<dbReference type="Pfam" id="PF00072">
    <property type="entry name" value="Response_reg"/>
    <property type="match status" value="1"/>
</dbReference>
<dbReference type="Gene3D" id="3.40.50.2300">
    <property type="match status" value="1"/>
</dbReference>
<gene>
    <name evidence="4" type="ORF">SAMN04488138_1223</name>
</gene>
<dbReference type="OrthoDB" id="9811749at2"/>
<dbReference type="Proteomes" id="UP000183299">
    <property type="component" value="Unassembled WGS sequence"/>
</dbReference>
<dbReference type="SMART" id="SM00448">
    <property type="entry name" value="REC"/>
    <property type="match status" value="1"/>
</dbReference>
<dbReference type="EMBL" id="FORY01000022">
    <property type="protein sequence ID" value="SFK03682.1"/>
    <property type="molecule type" value="Genomic_DNA"/>
</dbReference>
<dbReference type="AlphaFoldDB" id="A0A1I3W8A7"/>
<evidence type="ECO:0000259" key="3">
    <source>
        <dbReference type="PROSITE" id="PS50110"/>
    </source>
</evidence>
<evidence type="ECO:0000256" key="1">
    <source>
        <dbReference type="ARBA" id="ARBA00022801"/>
    </source>
</evidence>
<dbReference type="InterPro" id="IPR036457">
    <property type="entry name" value="PPM-type-like_dom_sf"/>
</dbReference>
<dbReference type="Gene3D" id="3.60.40.10">
    <property type="entry name" value="PPM-type phosphatase domain"/>
    <property type="match status" value="1"/>
</dbReference>
<keyword evidence="5" id="KW-1185">Reference proteome</keyword>
<dbReference type="SUPFAM" id="SSF52172">
    <property type="entry name" value="CheY-like"/>
    <property type="match status" value="1"/>
</dbReference>
<organism evidence="4 5">
    <name type="scientific">Celeribacter halophilus</name>
    <dbReference type="NCBI Taxonomy" id="576117"/>
    <lineage>
        <taxon>Bacteria</taxon>
        <taxon>Pseudomonadati</taxon>
        <taxon>Pseudomonadota</taxon>
        <taxon>Alphaproteobacteria</taxon>
        <taxon>Rhodobacterales</taxon>
        <taxon>Roseobacteraceae</taxon>
        <taxon>Celeribacter</taxon>
    </lineage>
</organism>
<dbReference type="InterPro" id="IPR052016">
    <property type="entry name" value="Bact_Sigma-Reg"/>
</dbReference>
<dbReference type="SMART" id="SM00331">
    <property type="entry name" value="PP2C_SIG"/>
    <property type="match status" value="1"/>
</dbReference>
<feature type="modified residue" description="4-aspartylphosphate" evidence="2">
    <location>
        <position position="83"/>
    </location>
</feature>
<dbReference type="Pfam" id="PF07228">
    <property type="entry name" value="SpoIIE"/>
    <property type="match status" value="1"/>
</dbReference>
<reference evidence="4 5" key="1">
    <citation type="submission" date="2016-10" db="EMBL/GenBank/DDBJ databases">
        <authorList>
            <person name="de Groot N.N."/>
        </authorList>
    </citation>
    <scope>NUCLEOTIDE SEQUENCE [LARGE SCALE GENOMIC DNA]</scope>
    <source>
        <strain evidence="4 5">CGMCC 1.8891</strain>
    </source>
</reference>
<accession>A0A1I3W8A7</accession>
<keyword evidence="1" id="KW-0378">Hydrolase</keyword>
<proteinExistence type="predicted"/>
<protein>
    <submittedName>
        <fullName evidence="4">Serine phosphatase RsbU, regulator of sigma subunit</fullName>
    </submittedName>
</protein>
<evidence type="ECO:0000313" key="4">
    <source>
        <dbReference type="EMBL" id="SFK03682.1"/>
    </source>
</evidence>
<dbReference type="InterPro" id="IPR001789">
    <property type="entry name" value="Sig_transdc_resp-reg_receiver"/>
</dbReference>